<reference evidence="2" key="2">
    <citation type="journal article" date="2021" name="Microorganisms">
        <title>Bacterial Dimethylsulfoniopropionate Biosynthesis in the East China Sea.</title>
        <authorList>
            <person name="Liu J."/>
            <person name="Zhang Y."/>
            <person name="Liu J."/>
            <person name="Zhong H."/>
            <person name="Williams B.T."/>
            <person name="Zheng Y."/>
            <person name="Curson A.R.J."/>
            <person name="Sun C."/>
            <person name="Sun H."/>
            <person name="Song D."/>
            <person name="Wagner Mackenzie B."/>
            <person name="Bermejo Martinez A."/>
            <person name="Todd J.D."/>
            <person name="Zhang X.H."/>
        </authorList>
    </citation>
    <scope>NUCLEOTIDE SEQUENCE</scope>
    <source>
        <strain evidence="2">AESS21</strain>
    </source>
</reference>
<dbReference type="Proteomes" id="UP000705379">
    <property type="component" value="Unassembled WGS sequence"/>
</dbReference>
<evidence type="ECO:0000256" key="1">
    <source>
        <dbReference type="SAM" id="MobiDB-lite"/>
    </source>
</evidence>
<organism evidence="2 3">
    <name type="scientific">Roseibium polysiphoniae</name>
    <dbReference type="NCBI Taxonomy" id="2571221"/>
    <lineage>
        <taxon>Bacteria</taxon>
        <taxon>Pseudomonadati</taxon>
        <taxon>Pseudomonadota</taxon>
        <taxon>Alphaproteobacteria</taxon>
        <taxon>Hyphomicrobiales</taxon>
        <taxon>Stappiaceae</taxon>
        <taxon>Roseibium</taxon>
    </lineage>
</organism>
<dbReference type="PANTHER" id="PTHR34071">
    <property type="entry name" value="5-NITROIMIDAZOLE ANTIBIOTICS RESISTANCE PROTEIN, NIMA-FAMILY-RELATED PROTEIN-RELATED"/>
    <property type="match status" value="1"/>
</dbReference>
<dbReference type="SUPFAM" id="SSF50475">
    <property type="entry name" value="FMN-binding split barrel"/>
    <property type="match status" value="1"/>
</dbReference>
<dbReference type="RefSeq" id="WP_213215926.1">
    <property type="nucleotide sequence ID" value="NZ_QTKU01000002.1"/>
</dbReference>
<dbReference type="InterPro" id="IPR012349">
    <property type="entry name" value="Split_barrel_FMN-bd"/>
</dbReference>
<dbReference type="Gene3D" id="2.30.110.10">
    <property type="entry name" value="Electron Transport, Fmn-binding Protein, Chain A"/>
    <property type="match status" value="1"/>
</dbReference>
<proteinExistence type="predicted"/>
<evidence type="ECO:0000313" key="2">
    <source>
        <dbReference type="EMBL" id="MBS8260373.1"/>
    </source>
</evidence>
<accession>A0A944CEB0</accession>
<dbReference type="EMBL" id="QTKU01000002">
    <property type="protein sequence ID" value="MBS8260373.1"/>
    <property type="molecule type" value="Genomic_DNA"/>
</dbReference>
<protein>
    <submittedName>
        <fullName evidence="2">Pyridoxamine 5'-phosphate oxidase family protein</fullName>
    </submittedName>
</protein>
<dbReference type="Pfam" id="PF12900">
    <property type="entry name" value="Pyridox_ox_2"/>
    <property type="match status" value="1"/>
</dbReference>
<feature type="region of interest" description="Disordered" evidence="1">
    <location>
        <begin position="1"/>
        <end position="29"/>
    </location>
</feature>
<comment type="caution">
    <text evidence="2">The sequence shown here is derived from an EMBL/GenBank/DDBJ whole genome shotgun (WGS) entry which is preliminary data.</text>
</comment>
<evidence type="ECO:0000313" key="3">
    <source>
        <dbReference type="Proteomes" id="UP000705379"/>
    </source>
</evidence>
<dbReference type="AlphaFoldDB" id="A0A944CEB0"/>
<dbReference type="InterPro" id="IPR024747">
    <property type="entry name" value="Pyridox_Oxase-rel"/>
</dbReference>
<gene>
    <name evidence="2" type="ORF">DYI23_09110</name>
</gene>
<reference evidence="2" key="1">
    <citation type="submission" date="2018-08" db="EMBL/GenBank/DDBJ databases">
        <authorList>
            <person name="Jin W."/>
            <person name="Wang H."/>
            <person name="Yang Y."/>
            <person name="Li M."/>
            <person name="Liu J."/>
        </authorList>
    </citation>
    <scope>NUCLEOTIDE SEQUENCE</scope>
    <source>
        <strain evidence="2">AESS21</strain>
    </source>
</reference>
<dbReference type="PANTHER" id="PTHR34071:SF2">
    <property type="entry name" value="FLAVIN-NUCLEOTIDE-BINDING PROTEIN"/>
    <property type="match status" value="1"/>
</dbReference>
<name>A0A944CEB0_9HYPH</name>
<sequence>MDSPSQPEPVEQVSSEQPSKGRTSDRPSYAKIRQMNRGSYDQELAFSILDAGLIGHLGFLADDRAMVIPMVYARKGHTLYIHGASTTRIVKSQQDGAPVTMAVTLLDGLVVARAAFHLSMNYRSAVVHGTARQVHSDAEKEEAMAAITDHMLPGRWGESRPMLAKELKATGILAVEIEHVATKVRSGPPADDEEDLELDVWAGVLPVATAIGQPLADQYVKPDQPVPASLQAAKRKFA</sequence>
<feature type="compositionally biased region" description="Polar residues" evidence="1">
    <location>
        <begin position="12"/>
        <end position="21"/>
    </location>
</feature>